<dbReference type="Proteomes" id="UP000253094">
    <property type="component" value="Unassembled WGS sequence"/>
</dbReference>
<dbReference type="SUPFAM" id="SSF48179">
    <property type="entry name" value="6-phosphogluconate dehydrogenase C-terminal domain-like"/>
    <property type="match status" value="1"/>
</dbReference>
<dbReference type="GO" id="GO:0050661">
    <property type="term" value="F:NADP binding"/>
    <property type="evidence" value="ECO:0007669"/>
    <property type="project" value="InterPro"/>
</dbReference>
<feature type="active site" evidence="4">
    <location>
        <position position="169"/>
    </location>
</feature>
<name>A0A367FC64_9ACTN</name>
<dbReference type="InterPro" id="IPR006115">
    <property type="entry name" value="6PGDH_NADP-bd"/>
</dbReference>
<dbReference type="InterPro" id="IPR029154">
    <property type="entry name" value="HIBADH-like_NADP-bd"/>
</dbReference>
<comment type="similarity">
    <text evidence="1">Belongs to the HIBADH-related family.</text>
</comment>
<evidence type="ECO:0000259" key="5">
    <source>
        <dbReference type="Pfam" id="PF03446"/>
    </source>
</evidence>
<dbReference type="PANTHER" id="PTHR43580:SF2">
    <property type="entry name" value="CYTOKINE-LIKE NUCLEAR FACTOR N-PAC"/>
    <property type="match status" value="1"/>
</dbReference>
<feature type="domain" description="3-hydroxyisobutyrate dehydrogenase-like NAD-binding" evidence="6">
    <location>
        <begin position="163"/>
        <end position="277"/>
    </location>
</feature>
<keyword evidence="2" id="KW-0560">Oxidoreductase</keyword>
<keyword evidence="8" id="KW-1185">Reference proteome</keyword>
<comment type="caution">
    <text evidence="7">The sequence shown here is derived from an EMBL/GenBank/DDBJ whole genome shotgun (WGS) entry which is preliminary data.</text>
</comment>
<evidence type="ECO:0000313" key="7">
    <source>
        <dbReference type="EMBL" id="RCG27287.1"/>
    </source>
</evidence>
<dbReference type="GO" id="GO:0016491">
    <property type="term" value="F:oxidoreductase activity"/>
    <property type="evidence" value="ECO:0007669"/>
    <property type="project" value="UniProtKB-KW"/>
</dbReference>
<dbReference type="OrthoDB" id="4535742at2"/>
<dbReference type="SUPFAM" id="SSF51735">
    <property type="entry name" value="NAD(P)-binding Rossmann-fold domains"/>
    <property type="match status" value="1"/>
</dbReference>
<evidence type="ECO:0000313" key="8">
    <source>
        <dbReference type="Proteomes" id="UP000253094"/>
    </source>
</evidence>
<dbReference type="InterPro" id="IPR015815">
    <property type="entry name" value="HIBADH-related"/>
</dbReference>
<dbReference type="EMBL" id="QOIL01000016">
    <property type="protein sequence ID" value="RCG27287.1"/>
    <property type="molecule type" value="Genomic_DNA"/>
</dbReference>
<protein>
    <submittedName>
        <fullName evidence="7">NAD(P)-dependent oxidoreductase</fullName>
    </submittedName>
</protein>
<gene>
    <name evidence="7" type="ORF">DQ384_26600</name>
</gene>
<dbReference type="PIRSF" id="PIRSF000103">
    <property type="entry name" value="HIBADH"/>
    <property type="match status" value="1"/>
</dbReference>
<dbReference type="Gene3D" id="3.40.50.720">
    <property type="entry name" value="NAD(P)-binding Rossmann-like Domain"/>
    <property type="match status" value="1"/>
</dbReference>
<keyword evidence="3" id="KW-0520">NAD</keyword>
<dbReference type="Pfam" id="PF14833">
    <property type="entry name" value="NAD_binding_11"/>
    <property type="match status" value="1"/>
</dbReference>
<proteinExistence type="inferred from homology"/>
<evidence type="ECO:0000256" key="3">
    <source>
        <dbReference type="ARBA" id="ARBA00023027"/>
    </source>
</evidence>
<evidence type="ECO:0000256" key="4">
    <source>
        <dbReference type="PIRSR" id="PIRSR000103-1"/>
    </source>
</evidence>
<dbReference type="InterPro" id="IPR008927">
    <property type="entry name" value="6-PGluconate_DH-like_C_sf"/>
</dbReference>
<dbReference type="GO" id="GO:0051287">
    <property type="term" value="F:NAD binding"/>
    <property type="evidence" value="ECO:0007669"/>
    <property type="project" value="InterPro"/>
</dbReference>
<organism evidence="7 8">
    <name type="scientific">Sphaerisporangium album</name>
    <dbReference type="NCBI Taxonomy" id="509200"/>
    <lineage>
        <taxon>Bacteria</taxon>
        <taxon>Bacillati</taxon>
        <taxon>Actinomycetota</taxon>
        <taxon>Actinomycetes</taxon>
        <taxon>Streptosporangiales</taxon>
        <taxon>Streptosporangiaceae</taxon>
        <taxon>Sphaerisporangium</taxon>
    </lineage>
</organism>
<evidence type="ECO:0000256" key="1">
    <source>
        <dbReference type="ARBA" id="ARBA00009080"/>
    </source>
</evidence>
<dbReference type="PANTHER" id="PTHR43580">
    <property type="entry name" value="OXIDOREDUCTASE GLYR1-RELATED"/>
    <property type="match status" value="1"/>
</dbReference>
<dbReference type="Pfam" id="PF03446">
    <property type="entry name" value="NAD_binding_2"/>
    <property type="match status" value="1"/>
</dbReference>
<dbReference type="AlphaFoldDB" id="A0A367FC64"/>
<dbReference type="InterPro" id="IPR036291">
    <property type="entry name" value="NAD(P)-bd_dom_sf"/>
</dbReference>
<sequence length="295" mass="30454">MSTIAFLGQGRMGVPMARRLVDAGHRVTVWNRTPEKCAWAADAGAHIAGTPAEAARDADLVITMLRDADAVGGVLLGEKGAGQDMAPGTVVLEMSTIGPDAVTELRDRLRPGIRLVDAPVVGSLPQATAGKLRILVGGEEADVSRCADVLAVLGSVTHLGPLGSGAAGKLVANMITITSFTMIAEALALGDRLGLTTEDTLGLLGTSAVGPFVERIRDRIGDDEFPTQFSLGLAEKDLALILAAGADPSGLVAAARRHLSAAVHSGLSERDISVVIEEVRSRTASSVTTKRGDIK</sequence>
<accession>A0A367FC64</accession>
<evidence type="ECO:0000256" key="2">
    <source>
        <dbReference type="ARBA" id="ARBA00023002"/>
    </source>
</evidence>
<evidence type="ECO:0000259" key="6">
    <source>
        <dbReference type="Pfam" id="PF14833"/>
    </source>
</evidence>
<feature type="domain" description="6-phosphogluconate dehydrogenase NADP-binding" evidence="5">
    <location>
        <begin position="3"/>
        <end position="159"/>
    </location>
</feature>
<dbReference type="RefSeq" id="WP_114031626.1">
    <property type="nucleotide sequence ID" value="NZ_QOIL01000016.1"/>
</dbReference>
<dbReference type="InterPro" id="IPR051265">
    <property type="entry name" value="HIBADH-related_NP60_sf"/>
</dbReference>
<reference evidence="7 8" key="1">
    <citation type="submission" date="2018-06" db="EMBL/GenBank/DDBJ databases">
        <title>Sphaerisporangium craniellae sp. nov., isolated from a marine sponge in the South China Sea.</title>
        <authorList>
            <person name="Li L."/>
        </authorList>
    </citation>
    <scope>NUCLEOTIDE SEQUENCE [LARGE SCALE GENOMIC DNA]</scope>
    <source>
        <strain evidence="7 8">CCTCC AA 208026</strain>
    </source>
</reference>
<dbReference type="Gene3D" id="1.10.1040.10">
    <property type="entry name" value="N-(1-d-carboxylethyl)-l-norvaline Dehydrogenase, domain 2"/>
    <property type="match status" value="1"/>
</dbReference>
<dbReference type="InterPro" id="IPR013328">
    <property type="entry name" value="6PGD_dom2"/>
</dbReference>